<dbReference type="Proteomes" id="UP000199339">
    <property type="component" value="Unassembled WGS sequence"/>
</dbReference>
<dbReference type="PANTHER" id="PTHR47360">
    <property type="entry name" value="MUREIN DD-ENDOPEPTIDASE MEPS/MUREIN LD-CARBOXYPEPTIDASE"/>
    <property type="match status" value="1"/>
</dbReference>
<accession>A0A1I5ACB9</accession>
<dbReference type="InterPro" id="IPR038765">
    <property type="entry name" value="Papain-like_cys_pep_sf"/>
</dbReference>
<feature type="domain" description="NlpC/P60" evidence="7">
    <location>
        <begin position="44"/>
        <end position="165"/>
    </location>
</feature>
<keyword evidence="3 6" id="KW-0732">Signal</keyword>
<feature type="chain" id="PRO_5011699411" evidence="6">
    <location>
        <begin position="23"/>
        <end position="167"/>
    </location>
</feature>
<name>A0A1I5ACB9_9GAMM</name>
<keyword evidence="4" id="KW-0378">Hydrolase</keyword>
<evidence type="ECO:0000259" key="7">
    <source>
        <dbReference type="PROSITE" id="PS51935"/>
    </source>
</evidence>
<evidence type="ECO:0000256" key="6">
    <source>
        <dbReference type="SAM" id="SignalP"/>
    </source>
</evidence>
<gene>
    <name evidence="8" type="ORF">SAMN04487961_3472</name>
</gene>
<dbReference type="GO" id="GO:0008234">
    <property type="term" value="F:cysteine-type peptidase activity"/>
    <property type="evidence" value="ECO:0007669"/>
    <property type="project" value="UniProtKB-KW"/>
</dbReference>
<dbReference type="GO" id="GO:0006508">
    <property type="term" value="P:proteolysis"/>
    <property type="evidence" value="ECO:0007669"/>
    <property type="project" value="UniProtKB-KW"/>
</dbReference>
<dbReference type="Gene3D" id="3.90.1720.10">
    <property type="entry name" value="endopeptidase domain like (from Nostoc punctiforme)"/>
    <property type="match status" value="1"/>
</dbReference>
<evidence type="ECO:0000256" key="3">
    <source>
        <dbReference type="ARBA" id="ARBA00022729"/>
    </source>
</evidence>
<dbReference type="EMBL" id="FOUR01000011">
    <property type="protein sequence ID" value="SFN60115.1"/>
    <property type="molecule type" value="Genomic_DNA"/>
</dbReference>
<comment type="similarity">
    <text evidence="1">Belongs to the peptidase C40 family.</text>
</comment>
<keyword evidence="5" id="KW-0788">Thiol protease</keyword>
<dbReference type="InterPro" id="IPR052062">
    <property type="entry name" value="Murein_DD/LD_carboxypeptidase"/>
</dbReference>
<dbReference type="PROSITE" id="PS51257">
    <property type="entry name" value="PROKAR_LIPOPROTEIN"/>
    <property type="match status" value="1"/>
</dbReference>
<keyword evidence="9" id="KW-1185">Reference proteome</keyword>
<organism evidence="8 9">
    <name type="scientific">Marinobacter pelagius</name>
    <dbReference type="NCBI Taxonomy" id="379482"/>
    <lineage>
        <taxon>Bacteria</taxon>
        <taxon>Pseudomonadati</taxon>
        <taxon>Pseudomonadota</taxon>
        <taxon>Gammaproteobacteria</taxon>
        <taxon>Pseudomonadales</taxon>
        <taxon>Marinobacteraceae</taxon>
        <taxon>Marinobacter</taxon>
    </lineage>
</organism>
<evidence type="ECO:0000256" key="4">
    <source>
        <dbReference type="ARBA" id="ARBA00022801"/>
    </source>
</evidence>
<evidence type="ECO:0000256" key="5">
    <source>
        <dbReference type="ARBA" id="ARBA00022807"/>
    </source>
</evidence>
<reference evidence="9" key="1">
    <citation type="submission" date="2016-10" db="EMBL/GenBank/DDBJ databases">
        <authorList>
            <person name="Varghese N."/>
            <person name="Submissions S."/>
        </authorList>
    </citation>
    <scope>NUCLEOTIDE SEQUENCE [LARGE SCALE GENOMIC DNA]</scope>
    <source>
        <strain evidence="9">CGMCC 1.6775</strain>
    </source>
</reference>
<proteinExistence type="inferred from homology"/>
<dbReference type="PANTHER" id="PTHR47360:SF1">
    <property type="entry name" value="ENDOPEPTIDASE NLPC-RELATED"/>
    <property type="match status" value="1"/>
</dbReference>
<dbReference type="SUPFAM" id="SSF54001">
    <property type="entry name" value="Cysteine proteinases"/>
    <property type="match status" value="1"/>
</dbReference>
<dbReference type="PROSITE" id="PS51935">
    <property type="entry name" value="NLPC_P60"/>
    <property type="match status" value="1"/>
</dbReference>
<sequence>MASMLRQILVLTLLGLVLGGCASNQHLQTGETGQFSPVETPDSPEKVDRLWQVFERYQGTPYEYGGMSARGFDCSGFILTAYREGLGQTLPRTTAQMLRHGREVSPDQVEPGDLVFFRIGGKEQHAGIYMGENRFIHASTSVGVTLSELDGYYWADRFTEARRFEDD</sequence>
<dbReference type="Pfam" id="PF00877">
    <property type="entry name" value="NLPC_P60"/>
    <property type="match status" value="1"/>
</dbReference>
<evidence type="ECO:0000256" key="1">
    <source>
        <dbReference type="ARBA" id="ARBA00007074"/>
    </source>
</evidence>
<keyword evidence="2" id="KW-0645">Protease</keyword>
<evidence type="ECO:0000256" key="2">
    <source>
        <dbReference type="ARBA" id="ARBA00022670"/>
    </source>
</evidence>
<dbReference type="InterPro" id="IPR000064">
    <property type="entry name" value="NLP_P60_dom"/>
</dbReference>
<feature type="signal peptide" evidence="6">
    <location>
        <begin position="1"/>
        <end position="22"/>
    </location>
</feature>
<evidence type="ECO:0000313" key="9">
    <source>
        <dbReference type="Proteomes" id="UP000199339"/>
    </source>
</evidence>
<protein>
    <submittedName>
        <fullName evidence="8">Probable lipoprotein NlpC</fullName>
    </submittedName>
</protein>
<dbReference type="AlphaFoldDB" id="A0A1I5ACB9"/>
<evidence type="ECO:0000313" key="8">
    <source>
        <dbReference type="EMBL" id="SFN60115.1"/>
    </source>
</evidence>
<dbReference type="RefSeq" id="WP_245777471.1">
    <property type="nucleotide sequence ID" value="NZ_FOUR01000011.1"/>
</dbReference>
<keyword evidence="8" id="KW-0449">Lipoprotein</keyword>